<dbReference type="Proteomes" id="UP000712281">
    <property type="component" value="Unassembled WGS sequence"/>
</dbReference>
<evidence type="ECO:0000313" key="4">
    <source>
        <dbReference type="Proteomes" id="UP000712281"/>
    </source>
</evidence>
<feature type="region of interest" description="Disordered" evidence="1">
    <location>
        <begin position="1"/>
        <end position="49"/>
    </location>
</feature>
<dbReference type="AlphaFoldDB" id="A0A3N6R4X3"/>
<dbReference type="EMBL" id="QGKY02000094">
    <property type="protein sequence ID" value="KAF2603690.1"/>
    <property type="molecule type" value="Genomic_DNA"/>
</dbReference>
<evidence type="ECO:0000313" key="2">
    <source>
        <dbReference type="EMBL" id="KAF2568358.1"/>
    </source>
</evidence>
<feature type="compositionally biased region" description="Polar residues" evidence="1">
    <location>
        <begin position="1"/>
        <end position="10"/>
    </location>
</feature>
<accession>A0A3N6R4X3</accession>
<gene>
    <name evidence="2" type="ORF">F2Q68_00026754</name>
    <name evidence="3" type="ORF">F2Q70_00027206</name>
</gene>
<reference evidence="2" key="1">
    <citation type="submission" date="2019-12" db="EMBL/GenBank/DDBJ databases">
        <title>Genome sequencing and annotation of Brassica cretica.</title>
        <authorList>
            <person name="Studholme D.J."/>
            <person name="Sarris P.F."/>
        </authorList>
    </citation>
    <scope>NUCLEOTIDE SEQUENCE</scope>
    <source>
        <strain evidence="2">PFS-001/15</strain>
        <strain evidence="3">PFS-102/07</strain>
        <tissue evidence="2">Leaf</tissue>
    </source>
</reference>
<name>A0A3N6R4X3_BRACR</name>
<proteinExistence type="predicted"/>
<sequence length="49" mass="4946">MFTTTINSKDTVGKGKEITSSGGGGRRENGRDGGNNGGRGDVGEGSYNP</sequence>
<comment type="caution">
    <text evidence="2">The sequence shown here is derived from an EMBL/GenBank/DDBJ whole genome shotgun (WGS) entry which is preliminary data.</text>
</comment>
<protein>
    <submittedName>
        <fullName evidence="2">Uncharacterized protein</fullName>
    </submittedName>
</protein>
<dbReference type="EMBL" id="QGKW02001911">
    <property type="protein sequence ID" value="KAF2568358.1"/>
    <property type="molecule type" value="Genomic_DNA"/>
</dbReference>
<evidence type="ECO:0000256" key="1">
    <source>
        <dbReference type="SAM" id="MobiDB-lite"/>
    </source>
</evidence>
<organism evidence="2 4">
    <name type="scientific">Brassica cretica</name>
    <name type="common">Mustard</name>
    <dbReference type="NCBI Taxonomy" id="69181"/>
    <lineage>
        <taxon>Eukaryota</taxon>
        <taxon>Viridiplantae</taxon>
        <taxon>Streptophyta</taxon>
        <taxon>Embryophyta</taxon>
        <taxon>Tracheophyta</taxon>
        <taxon>Spermatophyta</taxon>
        <taxon>Magnoliopsida</taxon>
        <taxon>eudicotyledons</taxon>
        <taxon>Gunneridae</taxon>
        <taxon>Pentapetalae</taxon>
        <taxon>rosids</taxon>
        <taxon>malvids</taxon>
        <taxon>Brassicales</taxon>
        <taxon>Brassicaceae</taxon>
        <taxon>Brassiceae</taxon>
        <taxon>Brassica</taxon>
    </lineage>
</organism>
<evidence type="ECO:0000313" key="3">
    <source>
        <dbReference type="EMBL" id="KAF2603690.1"/>
    </source>
</evidence>